<sequence length="154" mass="18156">MFEVIYKYLTIVFLIVLMFLLTYTAYEFYIGSISVDTIFIHKVAGIALLVVTLIHIIIRRKKLKKLTQEFFNIFSKNKKVTLDSDMDKLLDSLETKNLEELCTIFDLEFEELEIVFKKHKLLISSKEQTLEEIAKSNSYKTFPIIVKIIEYKAR</sequence>
<keyword evidence="1" id="KW-0472">Membrane</keyword>
<feature type="transmembrane region" description="Helical" evidence="1">
    <location>
        <begin position="38"/>
        <end position="58"/>
    </location>
</feature>
<dbReference type="EMBL" id="CP031217">
    <property type="protein sequence ID" value="AXH11676.1"/>
    <property type="molecule type" value="Genomic_DNA"/>
</dbReference>
<reference evidence="3 5" key="1">
    <citation type="submission" date="2017-10" db="EMBL/GenBank/DDBJ databases">
        <title>Genomics of the genus Arcobacter.</title>
        <authorList>
            <person name="Perez-Cataluna A."/>
            <person name="Figueras M.J."/>
        </authorList>
    </citation>
    <scope>NUCLEOTIDE SEQUENCE [LARGE SCALE GENOMIC DNA]</scope>
    <source>
        <strain evidence="3 5">CECT 7835</strain>
    </source>
</reference>
<evidence type="ECO:0000313" key="3">
    <source>
        <dbReference type="EMBL" id="RXK10809.1"/>
    </source>
</evidence>
<feature type="transmembrane region" description="Helical" evidence="1">
    <location>
        <begin position="5"/>
        <end position="26"/>
    </location>
</feature>
<evidence type="ECO:0000256" key="1">
    <source>
        <dbReference type="SAM" id="Phobius"/>
    </source>
</evidence>
<evidence type="ECO:0000313" key="2">
    <source>
        <dbReference type="EMBL" id="AXH11676.1"/>
    </source>
</evidence>
<keyword evidence="1" id="KW-0812">Transmembrane</keyword>
<keyword evidence="1" id="KW-1133">Transmembrane helix</keyword>
<evidence type="ECO:0000313" key="5">
    <source>
        <dbReference type="Proteomes" id="UP000289193"/>
    </source>
</evidence>
<proteinExistence type="predicted"/>
<evidence type="ECO:0000313" key="4">
    <source>
        <dbReference type="Proteomes" id="UP000253850"/>
    </source>
</evidence>
<organism evidence="3 5">
    <name type="scientific">Halarcobacter bivalviorum</name>
    <dbReference type="NCBI Taxonomy" id="663364"/>
    <lineage>
        <taxon>Bacteria</taxon>
        <taxon>Pseudomonadati</taxon>
        <taxon>Campylobacterota</taxon>
        <taxon>Epsilonproteobacteria</taxon>
        <taxon>Campylobacterales</taxon>
        <taxon>Arcobacteraceae</taxon>
        <taxon>Halarcobacter</taxon>
    </lineage>
</organism>
<dbReference type="AlphaFoldDB" id="A0AAX2AA79"/>
<dbReference type="EMBL" id="PDKM01000001">
    <property type="protein sequence ID" value="RXK10809.1"/>
    <property type="molecule type" value="Genomic_DNA"/>
</dbReference>
<accession>A0AAX2AA79</accession>
<dbReference type="KEGG" id="hbv:ABIV_0663"/>
<dbReference type="RefSeq" id="WP_114838545.1">
    <property type="nucleotide sequence ID" value="NZ_CP031217.1"/>
</dbReference>
<dbReference type="Proteomes" id="UP000289193">
    <property type="component" value="Unassembled WGS sequence"/>
</dbReference>
<dbReference type="Proteomes" id="UP000253850">
    <property type="component" value="Chromosome"/>
</dbReference>
<name>A0AAX2AA79_9BACT</name>
<reference evidence="2 4" key="2">
    <citation type="submission" date="2018-07" db="EMBL/GenBank/DDBJ databases">
        <title>Complete genome of the Arcobacter bivalviorum type strain LMG 26154.</title>
        <authorList>
            <person name="Miller W.G."/>
            <person name="Yee E."/>
            <person name="Bono J.L."/>
        </authorList>
    </citation>
    <scope>NUCLEOTIDE SEQUENCE [LARGE SCALE GENOMIC DNA]</scope>
    <source>
        <strain evidence="2 4">LMG 26154</strain>
    </source>
</reference>
<keyword evidence="5" id="KW-1185">Reference proteome</keyword>
<gene>
    <name evidence="2" type="ORF">ABIV_0663</name>
    <name evidence="3" type="ORF">CRV05_00100</name>
</gene>
<protein>
    <submittedName>
        <fullName evidence="2">Membrane protein</fullName>
    </submittedName>
</protein>